<dbReference type="RefSeq" id="WP_013427449.1">
    <property type="nucleotide sequence ID" value="NC_014666.1"/>
</dbReference>
<protein>
    <recommendedName>
        <fullName evidence="6">Integral membrane protein</fullName>
    </recommendedName>
</protein>
<keyword evidence="2" id="KW-0812">Transmembrane</keyword>
<feature type="transmembrane region" description="Helical" evidence="2">
    <location>
        <begin position="184"/>
        <end position="204"/>
    </location>
</feature>
<feature type="region of interest" description="Disordered" evidence="1">
    <location>
        <begin position="245"/>
        <end position="274"/>
    </location>
</feature>
<evidence type="ECO:0000313" key="5">
    <source>
        <dbReference type="Proteomes" id="UP000002484"/>
    </source>
</evidence>
<feature type="chain" id="PRO_5039395418" description="Integral membrane protein" evidence="3">
    <location>
        <begin position="22"/>
        <end position="327"/>
    </location>
</feature>
<feature type="transmembrane region" description="Helical" evidence="2">
    <location>
        <begin position="52"/>
        <end position="70"/>
    </location>
</feature>
<dbReference type="STRING" id="298654.FraEuI1c_6352"/>
<dbReference type="AlphaFoldDB" id="E3J5V5"/>
<feature type="transmembrane region" description="Helical" evidence="2">
    <location>
        <begin position="28"/>
        <end position="45"/>
    </location>
</feature>
<name>E3J5V5_PSEI1</name>
<dbReference type="HOGENOM" id="CLU_803519_0_0_11"/>
<keyword evidence="2" id="KW-0472">Membrane</keyword>
<evidence type="ECO:0000256" key="1">
    <source>
        <dbReference type="SAM" id="MobiDB-lite"/>
    </source>
</evidence>
<dbReference type="Proteomes" id="UP000002484">
    <property type="component" value="Chromosome"/>
</dbReference>
<feature type="transmembrane region" description="Helical" evidence="2">
    <location>
        <begin position="210"/>
        <end position="232"/>
    </location>
</feature>
<organism evidence="4 5">
    <name type="scientific">Pseudofrankia inefficax (strain DSM 45817 / CECT 9037 / DDB 130130 / EuI1c)</name>
    <name type="common">Frankia inefficax</name>
    <dbReference type="NCBI Taxonomy" id="298654"/>
    <lineage>
        <taxon>Bacteria</taxon>
        <taxon>Bacillati</taxon>
        <taxon>Actinomycetota</taxon>
        <taxon>Actinomycetes</taxon>
        <taxon>Frankiales</taxon>
        <taxon>Frankiaceae</taxon>
        <taxon>Pseudofrankia</taxon>
    </lineage>
</organism>
<feature type="transmembrane region" description="Helical" evidence="2">
    <location>
        <begin position="76"/>
        <end position="94"/>
    </location>
</feature>
<keyword evidence="5" id="KW-1185">Reference proteome</keyword>
<keyword evidence="3" id="KW-0732">Signal</keyword>
<evidence type="ECO:0000256" key="2">
    <source>
        <dbReference type="SAM" id="Phobius"/>
    </source>
</evidence>
<feature type="transmembrane region" description="Helical" evidence="2">
    <location>
        <begin position="126"/>
        <end position="145"/>
    </location>
</feature>
<reference evidence="4 5" key="1">
    <citation type="submission" date="2010-10" db="EMBL/GenBank/DDBJ databases">
        <title>Complete sequence of Frankia sp. EuI1c.</title>
        <authorList>
            <consortium name="US DOE Joint Genome Institute"/>
            <person name="Lucas S."/>
            <person name="Copeland A."/>
            <person name="Lapidus A."/>
            <person name="Cheng J.-F."/>
            <person name="Bruce D."/>
            <person name="Goodwin L."/>
            <person name="Pitluck S."/>
            <person name="Chertkov O."/>
            <person name="Detter J.C."/>
            <person name="Han C."/>
            <person name="Tapia R."/>
            <person name="Land M."/>
            <person name="Hauser L."/>
            <person name="Jeffries C."/>
            <person name="Kyrpides N."/>
            <person name="Ivanova N."/>
            <person name="Mikhailova N."/>
            <person name="Beauchemin N."/>
            <person name="Sen A."/>
            <person name="Sur S.A."/>
            <person name="Gtari M."/>
            <person name="Wall L."/>
            <person name="Tisa L."/>
            <person name="Woyke T."/>
        </authorList>
    </citation>
    <scope>NUCLEOTIDE SEQUENCE [LARGE SCALE GENOMIC DNA]</scope>
    <source>
        <strain evidence="5">DSM 45817 / CECT 9037 / EuI1c</strain>
    </source>
</reference>
<sequence length="327" mass="30745" precursor="true">MTVALLCAALAAALPAAAAMAGTPELAAVLLVEQLAFGWAWVAVLRASRPTVLLLAAAALTADGAVLGATRHDLGSIAGVIGAGLAVVIVYQLFRRRRVGVPPAPASAGDGSAAAAPASARVTAELAAALGGGTLVAFLAGLLALRAQPGAPAPGDLLVAVGLAGIGGAVLVAWLAGLLGAGSLLAGGLGLAAGTGLGAGYGGLVDELSAGSGALLAAAGALAAAVMGVLIARAGPALAASAAGGTVPAASGPQPKPSPDGTPARPARRVRERGEAGLGSPAVLVAAGGARVPPFPARSVAAVLLAAVAPLTVAAPLVYLVGRHLPG</sequence>
<dbReference type="EMBL" id="CP002299">
    <property type="protein sequence ID" value="ADP84336.1"/>
    <property type="molecule type" value="Genomic_DNA"/>
</dbReference>
<gene>
    <name evidence="4" type="ordered locus">FraEuI1c_6352</name>
</gene>
<evidence type="ECO:0000256" key="3">
    <source>
        <dbReference type="SAM" id="SignalP"/>
    </source>
</evidence>
<proteinExistence type="predicted"/>
<feature type="signal peptide" evidence="3">
    <location>
        <begin position="1"/>
        <end position="21"/>
    </location>
</feature>
<keyword evidence="2" id="KW-1133">Transmembrane helix</keyword>
<feature type="transmembrane region" description="Helical" evidence="2">
    <location>
        <begin position="300"/>
        <end position="321"/>
    </location>
</feature>
<dbReference type="InParanoid" id="E3J5V5"/>
<evidence type="ECO:0008006" key="6">
    <source>
        <dbReference type="Google" id="ProtNLM"/>
    </source>
</evidence>
<dbReference type="OrthoDB" id="3218600at2"/>
<accession>E3J5V5</accession>
<evidence type="ECO:0000313" key="4">
    <source>
        <dbReference type="EMBL" id="ADP84336.1"/>
    </source>
</evidence>
<feature type="transmembrane region" description="Helical" evidence="2">
    <location>
        <begin position="157"/>
        <end position="177"/>
    </location>
</feature>
<dbReference type="KEGG" id="fri:FraEuI1c_6352"/>